<evidence type="ECO:0000313" key="4">
    <source>
        <dbReference type="EMBL" id="OAP54135.1"/>
    </source>
</evidence>
<keyword evidence="5" id="KW-1185">Reference proteome</keyword>
<dbReference type="PANTHER" id="PTHR46179:SF24">
    <property type="entry name" value="C2H2-TYPE DOMAIN-CONTAINING PROTEIN"/>
    <property type="match status" value="1"/>
</dbReference>
<dbReference type="AlphaFoldDB" id="A0A178Z4X6"/>
<feature type="region of interest" description="Disordered" evidence="2">
    <location>
        <begin position="123"/>
        <end position="170"/>
    </location>
</feature>
<comment type="caution">
    <text evidence="4">The sequence shown here is derived from an EMBL/GenBank/DDBJ whole genome shotgun (WGS) entry which is preliminary data.</text>
</comment>
<feature type="domain" description="C2H2-type" evidence="3">
    <location>
        <begin position="102"/>
        <end position="131"/>
    </location>
</feature>
<evidence type="ECO:0000256" key="2">
    <source>
        <dbReference type="SAM" id="MobiDB-lite"/>
    </source>
</evidence>
<dbReference type="GO" id="GO:0006357">
    <property type="term" value="P:regulation of transcription by RNA polymerase II"/>
    <property type="evidence" value="ECO:0007669"/>
    <property type="project" value="TreeGrafter"/>
</dbReference>
<sequence>MAEEVVPSLPDPSVTIPRPYHRTASPPRNDQGLIICDHIDCRGRNETFENPCRWDKHMDKHERPYKCGEAGCELRPGFTYSGGLLRHQREVHKMHLSIKPPLFCPFPNCNRSSGTGFARKENLEQHKRRKHPQELSDHEPPAQHEAISQPAAKLTAATSPPQPKKRPRKISTATEVQGLVQQQQKLLGSEVAPRDTIDGIGGSAEGRVIQHLRDELMRKEELIRRQTAEIHRLQNLVRSLPRP</sequence>
<dbReference type="GO" id="GO:0005634">
    <property type="term" value="C:nucleus"/>
    <property type="evidence" value="ECO:0007669"/>
    <property type="project" value="TreeGrafter"/>
</dbReference>
<organism evidence="4 5">
    <name type="scientific">Fonsecaea erecta</name>
    <dbReference type="NCBI Taxonomy" id="1367422"/>
    <lineage>
        <taxon>Eukaryota</taxon>
        <taxon>Fungi</taxon>
        <taxon>Dikarya</taxon>
        <taxon>Ascomycota</taxon>
        <taxon>Pezizomycotina</taxon>
        <taxon>Eurotiomycetes</taxon>
        <taxon>Chaetothyriomycetidae</taxon>
        <taxon>Chaetothyriales</taxon>
        <taxon>Herpotrichiellaceae</taxon>
        <taxon>Fonsecaea</taxon>
    </lineage>
</organism>
<proteinExistence type="predicted"/>
<feature type="coiled-coil region" evidence="1">
    <location>
        <begin position="209"/>
        <end position="236"/>
    </location>
</feature>
<accession>A0A178Z4X6</accession>
<reference evidence="4 5" key="1">
    <citation type="submission" date="2016-04" db="EMBL/GenBank/DDBJ databases">
        <title>Draft genome of Fonsecaea erecta CBS 125763.</title>
        <authorList>
            <person name="Weiss V.A."/>
            <person name="Vicente V.A."/>
            <person name="Raittz R.T."/>
            <person name="Moreno L.F."/>
            <person name="De Souza E.M."/>
            <person name="Pedrosa F.O."/>
            <person name="Steffens M.B."/>
            <person name="Faoro H."/>
            <person name="Tadra-Sfeir M.Z."/>
            <person name="Najafzadeh M.J."/>
            <person name="Felipe M.S."/>
            <person name="Teixeira M."/>
            <person name="Sun J."/>
            <person name="Xi L."/>
            <person name="Gomes R."/>
            <person name="De Azevedo C.M."/>
            <person name="Salgado C.G."/>
            <person name="Da Silva M.B."/>
            <person name="Nascimento M.F."/>
            <person name="Queiroz-Telles F."/>
            <person name="Attili D.S."/>
            <person name="Gorbushina A."/>
        </authorList>
    </citation>
    <scope>NUCLEOTIDE SEQUENCE [LARGE SCALE GENOMIC DNA]</scope>
    <source>
        <strain evidence="4 5">CBS 125763</strain>
    </source>
</reference>
<keyword evidence="1" id="KW-0175">Coiled coil</keyword>
<dbReference type="STRING" id="1367422.A0A178Z4X6"/>
<dbReference type="EMBL" id="LVYI01000015">
    <property type="protein sequence ID" value="OAP54135.1"/>
    <property type="molecule type" value="Genomic_DNA"/>
</dbReference>
<evidence type="ECO:0000256" key="1">
    <source>
        <dbReference type="SAM" id="Coils"/>
    </source>
</evidence>
<dbReference type="SMART" id="SM00355">
    <property type="entry name" value="ZnF_C2H2"/>
    <property type="match status" value="3"/>
</dbReference>
<feature type="compositionally biased region" description="Basic and acidic residues" evidence="2">
    <location>
        <begin position="132"/>
        <end position="142"/>
    </location>
</feature>
<name>A0A178Z4X6_9EURO</name>
<feature type="domain" description="C2H2-type" evidence="3">
    <location>
        <begin position="34"/>
        <end position="61"/>
    </location>
</feature>
<dbReference type="Gene3D" id="3.30.160.60">
    <property type="entry name" value="Classic Zinc Finger"/>
    <property type="match status" value="2"/>
</dbReference>
<protein>
    <recommendedName>
        <fullName evidence="3">C2H2-type domain-containing protein</fullName>
    </recommendedName>
</protein>
<evidence type="ECO:0000313" key="5">
    <source>
        <dbReference type="Proteomes" id="UP000078343"/>
    </source>
</evidence>
<dbReference type="Proteomes" id="UP000078343">
    <property type="component" value="Unassembled WGS sequence"/>
</dbReference>
<dbReference type="InterPro" id="IPR051061">
    <property type="entry name" value="Zinc_finger_trans_reg"/>
</dbReference>
<dbReference type="RefSeq" id="XP_018687502.1">
    <property type="nucleotide sequence ID" value="XM_018843175.1"/>
</dbReference>
<dbReference type="InterPro" id="IPR013087">
    <property type="entry name" value="Znf_C2H2_type"/>
</dbReference>
<gene>
    <name evidence="4" type="ORF">AYL99_11670</name>
</gene>
<evidence type="ECO:0000259" key="3">
    <source>
        <dbReference type="SMART" id="SM00355"/>
    </source>
</evidence>
<dbReference type="PANTHER" id="PTHR46179">
    <property type="entry name" value="ZINC FINGER PROTEIN"/>
    <property type="match status" value="1"/>
</dbReference>
<feature type="region of interest" description="Disordered" evidence="2">
    <location>
        <begin position="1"/>
        <end position="27"/>
    </location>
</feature>
<feature type="domain" description="C2H2-type" evidence="3">
    <location>
        <begin position="65"/>
        <end position="92"/>
    </location>
</feature>
<dbReference type="GeneID" id="30015838"/>
<dbReference type="OrthoDB" id="5305647at2759"/>